<dbReference type="Proteomes" id="UP000252254">
    <property type="component" value="Unassembled WGS sequence"/>
</dbReference>
<evidence type="ECO:0000313" key="3">
    <source>
        <dbReference type="Proteomes" id="UP000252254"/>
    </source>
</evidence>
<comment type="caution">
    <text evidence="2">The sequence shown here is derived from an EMBL/GenBank/DDBJ whole genome shotgun (WGS) entry which is preliminary data.</text>
</comment>
<feature type="transmembrane region" description="Helical" evidence="1">
    <location>
        <begin position="180"/>
        <end position="200"/>
    </location>
</feature>
<keyword evidence="1" id="KW-0472">Membrane</keyword>
<proteinExistence type="predicted"/>
<feature type="transmembrane region" description="Helical" evidence="1">
    <location>
        <begin position="35"/>
        <end position="53"/>
    </location>
</feature>
<sequence length="210" mass="23600">MIKAMQFVIGMHGKSFSLLLMGTLLTFVLSLYVDMSWGFVVLILHYFLFMDILDKQNNNNIQTFVFSLPITRTMYVVANYLFFVLYTACFVFVLLGVYALVKAIIPSINSVANMGATTIVLGLSVLLIFCFLFPIYHLYTGSGKKSRAFVAIGIIPIYMFSFYGDPVAGYVYQTFTTGQIRLFVFIIVSFIGCAISFGIAREFVEKKNGV</sequence>
<protein>
    <submittedName>
        <fullName evidence="2">ABC-2 family transporter</fullName>
    </submittedName>
</protein>
<dbReference type="OrthoDB" id="2313863at2"/>
<gene>
    <name evidence="2" type="ORF">DES48_10385</name>
</gene>
<dbReference type="RefSeq" id="WP_113867871.1">
    <property type="nucleotide sequence ID" value="NZ_BAABQN010000011.1"/>
</dbReference>
<feature type="transmembrane region" description="Helical" evidence="1">
    <location>
        <begin position="7"/>
        <end position="29"/>
    </location>
</feature>
<feature type="transmembrane region" description="Helical" evidence="1">
    <location>
        <begin position="74"/>
        <end position="101"/>
    </location>
</feature>
<dbReference type="InterPro" id="IPR025699">
    <property type="entry name" value="ABC2_memb-like"/>
</dbReference>
<dbReference type="EMBL" id="QNRI01000003">
    <property type="protein sequence ID" value="RBO99759.1"/>
    <property type="molecule type" value="Genomic_DNA"/>
</dbReference>
<evidence type="ECO:0000313" key="2">
    <source>
        <dbReference type="EMBL" id="RBO99759.1"/>
    </source>
</evidence>
<dbReference type="AlphaFoldDB" id="A0A366EDD6"/>
<feature type="transmembrane region" description="Helical" evidence="1">
    <location>
        <begin position="148"/>
        <end position="168"/>
    </location>
</feature>
<keyword evidence="1" id="KW-0812">Transmembrane</keyword>
<keyword evidence="1" id="KW-1133">Transmembrane helix</keyword>
<evidence type="ECO:0000256" key="1">
    <source>
        <dbReference type="SAM" id="Phobius"/>
    </source>
</evidence>
<keyword evidence="3" id="KW-1185">Reference proteome</keyword>
<dbReference type="STRING" id="200904.GCA_900168775_03340"/>
<accession>A0A366EDD6</accession>
<feature type="transmembrane region" description="Helical" evidence="1">
    <location>
        <begin position="113"/>
        <end position="136"/>
    </location>
</feature>
<organism evidence="2 3">
    <name type="scientific">Paraliobacillus ryukyuensis</name>
    <dbReference type="NCBI Taxonomy" id="200904"/>
    <lineage>
        <taxon>Bacteria</taxon>
        <taxon>Bacillati</taxon>
        <taxon>Bacillota</taxon>
        <taxon>Bacilli</taxon>
        <taxon>Bacillales</taxon>
        <taxon>Bacillaceae</taxon>
        <taxon>Paraliobacillus</taxon>
    </lineage>
</organism>
<reference evidence="2 3" key="1">
    <citation type="submission" date="2018-06" db="EMBL/GenBank/DDBJ databases">
        <title>Genomic Encyclopedia of Type Strains, Phase IV (KMG-IV): sequencing the most valuable type-strain genomes for metagenomic binning, comparative biology and taxonomic classification.</title>
        <authorList>
            <person name="Goeker M."/>
        </authorList>
    </citation>
    <scope>NUCLEOTIDE SEQUENCE [LARGE SCALE GENOMIC DNA]</scope>
    <source>
        <strain evidence="2 3">DSM 15140</strain>
    </source>
</reference>
<name>A0A366EDD6_9BACI</name>
<dbReference type="Pfam" id="PF13346">
    <property type="entry name" value="ABC2_membrane_5"/>
    <property type="match status" value="1"/>
</dbReference>